<organism evidence="2">
    <name type="scientific">Cacopsylla melanoneura</name>
    <dbReference type="NCBI Taxonomy" id="428564"/>
    <lineage>
        <taxon>Eukaryota</taxon>
        <taxon>Metazoa</taxon>
        <taxon>Ecdysozoa</taxon>
        <taxon>Arthropoda</taxon>
        <taxon>Hexapoda</taxon>
        <taxon>Insecta</taxon>
        <taxon>Pterygota</taxon>
        <taxon>Neoptera</taxon>
        <taxon>Paraneoptera</taxon>
        <taxon>Hemiptera</taxon>
        <taxon>Sternorrhyncha</taxon>
        <taxon>Psylloidea</taxon>
        <taxon>Psyllidae</taxon>
        <taxon>Psyllinae</taxon>
        <taxon>Cacopsylla</taxon>
    </lineage>
</organism>
<dbReference type="AlphaFoldDB" id="A0A8D9B6V4"/>
<feature type="region of interest" description="Disordered" evidence="1">
    <location>
        <begin position="1"/>
        <end position="20"/>
    </location>
</feature>
<protein>
    <recommendedName>
        <fullName evidence="3">Helitron helicase-like domain-containing protein</fullName>
    </recommendedName>
</protein>
<accession>A0A8D9B6V4</accession>
<evidence type="ECO:0000256" key="1">
    <source>
        <dbReference type="SAM" id="MobiDB-lite"/>
    </source>
</evidence>
<name>A0A8D9B6V4_9HEMI</name>
<feature type="compositionally biased region" description="Low complexity" evidence="1">
    <location>
        <begin position="7"/>
        <end position="16"/>
    </location>
</feature>
<proteinExistence type="predicted"/>
<reference evidence="2" key="1">
    <citation type="submission" date="2021-05" db="EMBL/GenBank/DDBJ databases">
        <authorList>
            <person name="Alioto T."/>
            <person name="Alioto T."/>
            <person name="Gomez Garrido J."/>
        </authorList>
    </citation>
    <scope>NUCLEOTIDE SEQUENCE</scope>
</reference>
<feature type="compositionally biased region" description="Basic and acidic residues" evidence="1">
    <location>
        <begin position="48"/>
        <end position="68"/>
    </location>
</feature>
<dbReference type="EMBL" id="HBUF01607027">
    <property type="protein sequence ID" value="CAG6777767.1"/>
    <property type="molecule type" value="Transcribed_RNA"/>
</dbReference>
<evidence type="ECO:0000313" key="2">
    <source>
        <dbReference type="EMBL" id="CAG6777767.1"/>
    </source>
</evidence>
<feature type="region of interest" description="Disordered" evidence="1">
    <location>
        <begin position="48"/>
        <end position="76"/>
    </location>
</feature>
<sequence>MPRLRRGSSNTGRSTSVATRSRLIRVQETVEERERRIRENRERQNLIRENETEGERDMRNTENRERMSVVRGNETEEETALRLTNSRMNITRRRNLTWTGKEKSAFRYNPEIDYESDRSVQIGPMSSICDKCYAKKWKDESSGLCCSNGKVKLESLPSPPEPLKSLLFDSLPECASFRKLIRLYNSVFQMTSFGGKVLTENGFNPTYKVQGQVYHRIGSLIPASGVDPQFLQIYFMGNSAEELQARLGINGGNLSPDIVSRLQSMLHEYNPYVRELKAAVGSNVGSSDYQVVIHADRKPAGAHPGVCKAPTGLMKSLLYWSTNN</sequence>
<dbReference type="PANTHER" id="PTHR45786:SF74">
    <property type="entry name" value="ATP-DEPENDENT DNA HELICASE"/>
    <property type="match status" value="1"/>
</dbReference>
<dbReference type="PANTHER" id="PTHR45786">
    <property type="entry name" value="DNA BINDING PROTEIN-LIKE"/>
    <property type="match status" value="1"/>
</dbReference>
<evidence type="ECO:0008006" key="3">
    <source>
        <dbReference type="Google" id="ProtNLM"/>
    </source>
</evidence>